<reference evidence="4 5" key="1">
    <citation type="submission" date="2024-01" db="EMBL/GenBank/DDBJ databases">
        <title>Genome assemblies of Stephania.</title>
        <authorList>
            <person name="Yang L."/>
        </authorList>
    </citation>
    <scope>NUCLEOTIDE SEQUENCE [LARGE SCALE GENOMIC DNA]</scope>
    <source>
        <strain evidence="4">QJT</strain>
        <tissue evidence="4">Leaf</tissue>
    </source>
</reference>
<keyword evidence="5" id="KW-1185">Reference proteome</keyword>
<dbReference type="Gene3D" id="3.40.50.1820">
    <property type="entry name" value="alpha/beta hydrolase"/>
    <property type="match status" value="1"/>
</dbReference>
<evidence type="ECO:0000313" key="4">
    <source>
        <dbReference type="EMBL" id="KAK9123353.1"/>
    </source>
</evidence>
<dbReference type="SUPFAM" id="SSF53474">
    <property type="entry name" value="alpha/beta-Hydrolases"/>
    <property type="match status" value="1"/>
</dbReference>
<protein>
    <recommendedName>
        <fullName evidence="3">AB hydrolase-1 domain-containing protein</fullName>
    </recommendedName>
</protein>
<keyword evidence="2" id="KW-0378">Hydrolase</keyword>
<gene>
    <name evidence="4" type="ORF">Sjap_012955</name>
</gene>
<comment type="similarity">
    <text evidence="1">Belongs to the AB hydrolase superfamily.</text>
</comment>
<accession>A0AAP0NY55</accession>
<comment type="caution">
    <text evidence="4">The sequence shown here is derived from an EMBL/GenBank/DDBJ whole genome shotgun (WGS) entry which is preliminary data.</text>
</comment>
<dbReference type="InterPro" id="IPR000073">
    <property type="entry name" value="AB_hydrolase_1"/>
</dbReference>
<dbReference type="InterPro" id="IPR029058">
    <property type="entry name" value="AB_hydrolase_fold"/>
</dbReference>
<proteinExistence type="inferred from homology"/>
<evidence type="ECO:0000256" key="2">
    <source>
        <dbReference type="ARBA" id="ARBA00022801"/>
    </source>
</evidence>
<dbReference type="Pfam" id="PF12697">
    <property type="entry name" value="Abhydrolase_6"/>
    <property type="match status" value="1"/>
</dbReference>
<dbReference type="Proteomes" id="UP001417504">
    <property type="component" value="Unassembled WGS sequence"/>
</dbReference>
<dbReference type="AlphaFoldDB" id="A0AAP0NY55"/>
<feature type="domain" description="AB hydrolase-1" evidence="3">
    <location>
        <begin position="24"/>
        <end position="255"/>
    </location>
</feature>
<evidence type="ECO:0000259" key="3">
    <source>
        <dbReference type="Pfam" id="PF12697"/>
    </source>
</evidence>
<dbReference type="EMBL" id="JBBNAE010000005">
    <property type="protein sequence ID" value="KAK9123353.1"/>
    <property type="molecule type" value="Genomic_DNA"/>
</dbReference>
<evidence type="ECO:0000256" key="1">
    <source>
        <dbReference type="ARBA" id="ARBA00008645"/>
    </source>
</evidence>
<organism evidence="4 5">
    <name type="scientific">Stephania japonica</name>
    <dbReference type="NCBI Taxonomy" id="461633"/>
    <lineage>
        <taxon>Eukaryota</taxon>
        <taxon>Viridiplantae</taxon>
        <taxon>Streptophyta</taxon>
        <taxon>Embryophyta</taxon>
        <taxon>Tracheophyta</taxon>
        <taxon>Spermatophyta</taxon>
        <taxon>Magnoliopsida</taxon>
        <taxon>Ranunculales</taxon>
        <taxon>Menispermaceae</taxon>
        <taxon>Menispermoideae</taxon>
        <taxon>Cissampelideae</taxon>
        <taxon>Stephania</taxon>
    </lineage>
</organism>
<sequence length="268" mass="29686">MDGNVGGLIEAMNANVYGNGTQTLVLSHGFGCDQNVWHLLIPYFMCCFKLVVFDLAFAPTVRPGLYNPDRYSTYNAYAEDVVGVLDELNVSNAIFVGHSMSAMIGSLASIQKRDLFKQIIMLNGSPRYLNDSDYIGGYSESEVKRILGQMEQNYSAWTGDFAPAAVGQNGTAQAHEFEQSLLRMDPNVSVQVAQNVFLSDYRWVLEQVKLPCTIIQTENDIIVHPFVPGYMKKMLGEGAKVVMLDAHGHFPMLTADSLLSKVLIKEIN</sequence>
<dbReference type="PANTHER" id="PTHR43039">
    <property type="entry name" value="ESTERASE-RELATED"/>
    <property type="match status" value="1"/>
</dbReference>
<name>A0AAP0NY55_9MAGN</name>
<dbReference type="GO" id="GO:0016787">
    <property type="term" value="F:hydrolase activity"/>
    <property type="evidence" value="ECO:0007669"/>
    <property type="project" value="UniProtKB-KW"/>
</dbReference>
<evidence type="ECO:0000313" key="5">
    <source>
        <dbReference type="Proteomes" id="UP001417504"/>
    </source>
</evidence>
<dbReference type="FunFam" id="3.40.50.1820:FF:000042">
    <property type="entry name" value="probable strigolactone esterase DAD2"/>
    <property type="match status" value="1"/>
</dbReference>